<evidence type="ECO:0000313" key="2">
    <source>
        <dbReference type="Proteomes" id="UP000580839"/>
    </source>
</evidence>
<sequence length="313" mass="34213">MTPAAAASIATVAIDQCRACGGRDLVPLAFRYEHRGARFPLVECRACGMRFLAVQPAPEALGELYDARYFEGEYRCGRAELPATDETAFRAEDDGLLEEFARLRPPGRLLEVGSAYGWLLKHARERGWKAQGVELSAEGVAHARSLGLEVSHGDLHSAHLPDAAFDLVYMGDVLEHVPDCRATLVEVRRVLTPGGHLYLRGPITTHSLARTIGLAIYGACGRVLVEHGPPYHLWEFRPRPLARMLEASGLEVVEMRQSKIPPGRLRGNKSALHVAAMTALDAVNVPLTNLFNARGDRAVVVATRATSERSTPR</sequence>
<gene>
    <name evidence="1" type="ORF">HOP12_13990</name>
</gene>
<dbReference type="Pfam" id="PF13489">
    <property type="entry name" value="Methyltransf_23"/>
    <property type="match status" value="1"/>
</dbReference>
<dbReference type="AlphaFoldDB" id="A0A849SV63"/>
<keyword evidence="1" id="KW-0489">Methyltransferase</keyword>
<evidence type="ECO:0000313" key="1">
    <source>
        <dbReference type="EMBL" id="NOT35250.1"/>
    </source>
</evidence>
<dbReference type="GO" id="GO:0008168">
    <property type="term" value="F:methyltransferase activity"/>
    <property type="evidence" value="ECO:0007669"/>
    <property type="project" value="UniProtKB-KW"/>
</dbReference>
<reference evidence="1 2" key="1">
    <citation type="submission" date="2020-04" db="EMBL/GenBank/DDBJ databases">
        <title>Metagenomic profiling of ammonia- and methane-oxidizing microorganisms in a Dutch drinking water treatment plant.</title>
        <authorList>
            <person name="Poghosyan L."/>
            <person name="Leucker S."/>
        </authorList>
    </citation>
    <scope>NUCLEOTIDE SEQUENCE [LARGE SCALE GENOMIC DNA]</scope>
    <source>
        <strain evidence="1">S-RSF-IL-03</strain>
    </source>
</reference>
<comment type="caution">
    <text evidence="1">The sequence shown here is derived from an EMBL/GenBank/DDBJ whole genome shotgun (WGS) entry which is preliminary data.</text>
</comment>
<dbReference type="GO" id="GO:0032259">
    <property type="term" value="P:methylation"/>
    <property type="evidence" value="ECO:0007669"/>
    <property type="project" value="UniProtKB-KW"/>
</dbReference>
<dbReference type="PANTHER" id="PTHR43861">
    <property type="entry name" value="TRANS-ACONITATE 2-METHYLTRANSFERASE-RELATED"/>
    <property type="match status" value="1"/>
</dbReference>
<organism evidence="1 2">
    <name type="scientific">Eiseniibacteriota bacterium</name>
    <dbReference type="NCBI Taxonomy" id="2212470"/>
    <lineage>
        <taxon>Bacteria</taxon>
        <taxon>Candidatus Eiseniibacteriota</taxon>
    </lineage>
</organism>
<dbReference type="CDD" id="cd02440">
    <property type="entry name" value="AdoMet_MTases"/>
    <property type="match status" value="1"/>
</dbReference>
<accession>A0A849SV63</accession>
<dbReference type="EMBL" id="JABFRW010000183">
    <property type="protein sequence ID" value="NOT35250.1"/>
    <property type="molecule type" value="Genomic_DNA"/>
</dbReference>
<keyword evidence="1" id="KW-0808">Transferase</keyword>
<protein>
    <submittedName>
        <fullName evidence="1">Class I SAM-dependent methyltransferase</fullName>
    </submittedName>
</protein>
<dbReference type="Proteomes" id="UP000580839">
    <property type="component" value="Unassembled WGS sequence"/>
</dbReference>
<proteinExistence type="predicted"/>
<name>A0A849SV63_UNCEI</name>
<dbReference type="Gene3D" id="3.40.50.150">
    <property type="entry name" value="Vaccinia Virus protein VP39"/>
    <property type="match status" value="1"/>
</dbReference>
<dbReference type="SUPFAM" id="SSF53335">
    <property type="entry name" value="S-adenosyl-L-methionine-dependent methyltransferases"/>
    <property type="match status" value="1"/>
</dbReference>
<dbReference type="InterPro" id="IPR029063">
    <property type="entry name" value="SAM-dependent_MTases_sf"/>
</dbReference>